<name>A0A8H3EJ92_9LECA</name>
<dbReference type="AlphaFoldDB" id="A0A8H3EJ92"/>
<feature type="region of interest" description="Disordered" evidence="1">
    <location>
        <begin position="1"/>
        <end position="100"/>
    </location>
</feature>
<dbReference type="EMBL" id="CAJPDS010000004">
    <property type="protein sequence ID" value="CAF9906348.1"/>
    <property type="molecule type" value="Genomic_DNA"/>
</dbReference>
<feature type="region of interest" description="Disordered" evidence="1">
    <location>
        <begin position="113"/>
        <end position="135"/>
    </location>
</feature>
<sequence length="224" mass="25303">MYNDEMPSEDGKTSEAYEYENLEPLPRQRLSRSPHPYHRRQSESVGHSQWNGSKIDLPNLKTLESTDGGYEKLITRENTPRRGKGPASPSDSGTEADDESGLLLQSLPAPPLRWHKGLKGQDGEGSASPVLTPSYLDDESQGLELERQLSRHADYQNSASINDGRRRIREKFTRRRRAELLRRLSETILLGIVGYIAFIRQANLIVVVWRPGTPKALEVRKNSS</sequence>
<accession>A0A8H3EJ92</accession>
<comment type="caution">
    <text evidence="2">The sequence shown here is derived from an EMBL/GenBank/DDBJ whole genome shotgun (WGS) entry which is preliminary data.</text>
</comment>
<dbReference type="Proteomes" id="UP000664521">
    <property type="component" value="Unassembled WGS sequence"/>
</dbReference>
<organism evidence="2 3">
    <name type="scientific">Heterodermia speciosa</name>
    <dbReference type="NCBI Taxonomy" id="116794"/>
    <lineage>
        <taxon>Eukaryota</taxon>
        <taxon>Fungi</taxon>
        <taxon>Dikarya</taxon>
        <taxon>Ascomycota</taxon>
        <taxon>Pezizomycotina</taxon>
        <taxon>Lecanoromycetes</taxon>
        <taxon>OSLEUM clade</taxon>
        <taxon>Lecanoromycetidae</taxon>
        <taxon>Caliciales</taxon>
        <taxon>Physciaceae</taxon>
        <taxon>Heterodermia</taxon>
    </lineage>
</organism>
<evidence type="ECO:0000313" key="2">
    <source>
        <dbReference type="EMBL" id="CAF9906348.1"/>
    </source>
</evidence>
<reference evidence="2" key="1">
    <citation type="submission" date="2021-03" db="EMBL/GenBank/DDBJ databases">
        <authorList>
            <person name="Tagirdzhanova G."/>
        </authorList>
    </citation>
    <scope>NUCLEOTIDE SEQUENCE</scope>
</reference>
<feature type="compositionally biased region" description="Basic residues" evidence="1">
    <location>
        <begin position="29"/>
        <end position="39"/>
    </location>
</feature>
<feature type="compositionally biased region" description="Polar residues" evidence="1">
    <location>
        <begin position="43"/>
        <end position="52"/>
    </location>
</feature>
<feature type="compositionally biased region" description="Basic and acidic residues" evidence="1">
    <location>
        <begin position="69"/>
        <end position="80"/>
    </location>
</feature>
<protein>
    <submittedName>
        <fullName evidence="2">Uncharacterized protein</fullName>
    </submittedName>
</protein>
<keyword evidence="3" id="KW-1185">Reference proteome</keyword>
<gene>
    <name evidence="2" type="ORF">HETSPECPRED_006153</name>
</gene>
<proteinExistence type="predicted"/>
<evidence type="ECO:0000313" key="3">
    <source>
        <dbReference type="Proteomes" id="UP000664521"/>
    </source>
</evidence>
<dbReference type="OrthoDB" id="3794654at2759"/>
<evidence type="ECO:0000256" key="1">
    <source>
        <dbReference type="SAM" id="MobiDB-lite"/>
    </source>
</evidence>